<sequence length="43" mass="4521">MASVTIHCSHGQSAQVYRHGGTLKAVRAFAVAIATTCFCSLIL</sequence>
<organism evidence="2">
    <name type="scientific">Salmonella enterica subsp. arizonae</name>
    <dbReference type="NCBI Taxonomy" id="59203"/>
    <lineage>
        <taxon>Bacteria</taxon>
        <taxon>Pseudomonadati</taxon>
        <taxon>Pseudomonadota</taxon>
        <taxon>Gammaproteobacteria</taxon>
        <taxon>Enterobacterales</taxon>
        <taxon>Enterobacteriaceae</taxon>
        <taxon>Salmonella</taxon>
    </lineage>
</organism>
<protein>
    <recommendedName>
        <fullName evidence="1">InsA N-terminal zinc ribbon domain-containing protein</fullName>
    </recommendedName>
</protein>
<feature type="domain" description="InsA N-terminal zinc ribbon" evidence="1">
    <location>
        <begin position="1"/>
        <end position="21"/>
    </location>
</feature>
<evidence type="ECO:0000313" key="2">
    <source>
        <dbReference type="EMBL" id="ECF4921430.1"/>
    </source>
</evidence>
<proteinExistence type="predicted"/>
<dbReference type="InterPro" id="IPR003220">
    <property type="entry name" value="InsA_N_dom_Znf"/>
</dbReference>
<gene>
    <name evidence="2" type="ORF">FLP03_04075</name>
</gene>
<accession>A0A5Y2QHU6</accession>
<name>A0A5Y2QHU6_SALER</name>
<reference evidence="2" key="1">
    <citation type="submission" date="2019-07" db="EMBL/GenBank/DDBJ databases">
        <authorList>
            <consortium name="GenomeTrakr network: Whole genome sequencing for foodborne pathogen traceback"/>
        </authorList>
    </citation>
    <scope>NUCLEOTIDE SEQUENCE [LARGE SCALE GENOMIC DNA]</scope>
    <source>
        <strain evidence="2">FDA00014297</strain>
    </source>
</reference>
<dbReference type="Proteomes" id="UP000839641">
    <property type="component" value="Unassembled WGS sequence"/>
</dbReference>
<dbReference type="EMBL" id="AAILJL010000001">
    <property type="protein sequence ID" value="ECF4921430.1"/>
    <property type="molecule type" value="Genomic_DNA"/>
</dbReference>
<dbReference type="Pfam" id="PF03811">
    <property type="entry name" value="Zn_ribbon_InsA"/>
    <property type="match status" value="1"/>
</dbReference>
<dbReference type="GO" id="GO:0006313">
    <property type="term" value="P:DNA transposition"/>
    <property type="evidence" value="ECO:0007669"/>
    <property type="project" value="InterPro"/>
</dbReference>
<evidence type="ECO:0000259" key="1">
    <source>
        <dbReference type="Pfam" id="PF03811"/>
    </source>
</evidence>
<comment type="caution">
    <text evidence="2">The sequence shown here is derived from an EMBL/GenBank/DDBJ whole genome shotgun (WGS) entry which is preliminary data.</text>
</comment>
<dbReference type="AlphaFoldDB" id="A0A5Y2QHU6"/>